<dbReference type="AlphaFoldDB" id="A0A0C1C9H6"/>
<evidence type="ECO:0000313" key="3">
    <source>
        <dbReference type="Proteomes" id="UP000031307"/>
    </source>
</evidence>
<name>A0A0C1C9H6_9BACT</name>
<dbReference type="Pfam" id="PF13588">
    <property type="entry name" value="HSDR_N_2"/>
    <property type="match status" value="1"/>
</dbReference>
<dbReference type="PATRIC" id="fig|83552.4.peg.1186"/>
<feature type="domain" description="Type I restriction enzyme R protein N-terminal" evidence="1">
    <location>
        <begin position="19"/>
        <end position="140"/>
    </location>
</feature>
<sequence length="158" mass="18002">MASEKIYCPIRQEWVAALPEEYVRQSLITKMIRQLGFPVGLMGVERELSLMPHLSQAKMIPDRRIDIVCFGQGIHPAHALYPLLVIECKAVNLSTKVINQVTGYNHFLGAYFIAVANQHEIKFGWQNALKKEYAFIDFIPTYQDLLKSCQGLLNPPNK</sequence>
<evidence type="ECO:0000313" key="2">
    <source>
        <dbReference type="EMBL" id="KIA77655.1"/>
    </source>
</evidence>
<dbReference type="InterPro" id="IPR029464">
    <property type="entry name" value="HSDR_N"/>
</dbReference>
<comment type="caution">
    <text evidence="2">The sequence shown here is derived from an EMBL/GenBank/DDBJ whole genome shotgun (WGS) entry which is preliminary data.</text>
</comment>
<organism evidence="2 3">
    <name type="scientific">Parachlamydia acanthamoebae</name>
    <dbReference type="NCBI Taxonomy" id="83552"/>
    <lineage>
        <taxon>Bacteria</taxon>
        <taxon>Pseudomonadati</taxon>
        <taxon>Chlamydiota</taxon>
        <taxon>Chlamydiia</taxon>
        <taxon>Parachlamydiales</taxon>
        <taxon>Parachlamydiaceae</taxon>
        <taxon>Parachlamydia</taxon>
    </lineage>
</organism>
<gene>
    <name evidence="2" type="ORF">DB43_GB00170</name>
</gene>
<protein>
    <recommendedName>
        <fullName evidence="1">Type I restriction enzyme R protein N-terminal domain-containing protein</fullName>
    </recommendedName>
</protein>
<reference evidence="2 3" key="1">
    <citation type="journal article" date="2014" name="Mol. Biol. Evol.">
        <title>Massive expansion of Ubiquitination-related gene families within the Chlamydiae.</title>
        <authorList>
            <person name="Domman D."/>
            <person name="Collingro A."/>
            <person name="Lagkouvardos I."/>
            <person name="Gehre L."/>
            <person name="Weinmaier T."/>
            <person name="Rattei T."/>
            <person name="Subtil A."/>
            <person name="Horn M."/>
        </authorList>
    </citation>
    <scope>NUCLEOTIDE SEQUENCE [LARGE SCALE GENOMIC DNA]</scope>
    <source>
        <strain evidence="2 3">OEW1</strain>
    </source>
</reference>
<evidence type="ECO:0000259" key="1">
    <source>
        <dbReference type="Pfam" id="PF13588"/>
    </source>
</evidence>
<dbReference type="OMA" id="CYKKQQT"/>
<dbReference type="EMBL" id="JSAM01000071">
    <property type="protein sequence ID" value="KIA77655.1"/>
    <property type="molecule type" value="Genomic_DNA"/>
</dbReference>
<dbReference type="RefSeq" id="WP_013925121.1">
    <property type="nucleotide sequence ID" value="NZ_JSAM01000071.1"/>
</dbReference>
<dbReference type="Proteomes" id="UP000031307">
    <property type="component" value="Unassembled WGS sequence"/>
</dbReference>
<accession>A0A0C1C9H6</accession>
<proteinExistence type="predicted"/>